<dbReference type="PANTHER" id="PTHR23028">
    <property type="entry name" value="ACETYLTRANSFERASE"/>
    <property type="match status" value="1"/>
</dbReference>
<feature type="transmembrane region" description="Helical" evidence="1">
    <location>
        <begin position="336"/>
        <end position="357"/>
    </location>
</feature>
<feature type="transmembrane region" description="Helical" evidence="1">
    <location>
        <begin position="121"/>
        <end position="138"/>
    </location>
</feature>
<dbReference type="Proteomes" id="UP000077177">
    <property type="component" value="Chromosome"/>
</dbReference>
<feature type="transmembrane region" description="Helical" evidence="1">
    <location>
        <begin position="235"/>
        <end position="255"/>
    </location>
</feature>
<feature type="transmembrane region" description="Helical" evidence="1">
    <location>
        <begin position="159"/>
        <end position="187"/>
    </location>
</feature>
<reference evidence="4" key="1">
    <citation type="submission" date="2015-01" db="EMBL/GenBank/DDBJ databases">
        <title>Flavisolibacter sp./LCS9/ whole genome sequencing.</title>
        <authorList>
            <person name="Kim M.K."/>
            <person name="Srinivasan S."/>
            <person name="Lee J.-J."/>
        </authorList>
    </citation>
    <scope>NUCLEOTIDE SEQUENCE [LARGE SCALE GENOMIC DNA]</scope>
    <source>
        <strain evidence="4">LCS9</strain>
    </source>
</reference>
<name>A0A172TZF0_9BACT</name>
<feature type="transmembrane region" description="Helical" evidence="1">
    <location>
        <begin position="207"/>
        <end position="228"/>
    </location>
</feature>
<evidence type="ECO:0000256" key="1">
    <source>
        <dbReference type="SAM" id="Phobius"/>
    </source>
</evidence>
<protein>
    <recommendedName>
        <fullName evidence="2">Acyltransferase 3 domain-containing protein</fullName>
    </recommendedName>
</protein>
<dbReference type="Pfam" id="PF01757">
    <property type="entry name" value="Acyl_transf_3"/>
    <property type="match status" value="1"/>
</dbReference>
<feature type="transmembrane region" description="Helical" evidence="1">
    <location>
        <begin position="82"/>
        <end position="101"/>
    </location>
</feature>
<keyword evidence="1" id="KW-0472">Membrane</keyword>
<dbReference type="GO" id="GO:0016020">
    <property type="term" value="C:membrane"/>
    <property type="evidence" value="ECO:0007669"/>
    <property type="project" value="TreeGrafter"/>
</dbReference>
<evidence type="ECO:0000313" key="4">
    <source>
        <dbReference type="Proteomes" id="UP000077177"/>
    </source>
</evidence>
<dbReference type="GO" id="GO:0000271">
    <property type="term" value="P:polysaccharide biosynthetic process"/>
    <property type="evidence" value="ECO:0007669"/>
    <property type="project" value="TreeGrafter"/>
</dbReference>
<dbReference type="EMBL" id="CP011390">
    <property type="protein sequence ID" value="ANE52440.1"/>
    <property type="molecule type" value="Genomic_DNA"/>
</dbReference>
<keyword evidence="4" id="KW-1185">Reference proteome</keyword>
<feature type="domain" description="Acyltransferase 3" evidence="2">
    <location>
        <begin position="3"/>
        <end position="348"/>
    </location>
</feature>
<dbReference type="KEGG" id="fla:SY85_20095"/>
<evidence type="ECO:0000313" key="3">
    <source>
        <dbReference type="EMBL" id="ANE52440.1"/>
    </source>
</evidence>
<keyword evidence="1" id="KW-0812">Transmembrane</keyword>
<gene>
    <name evidence="3" type="ORF">SY85_20095</name>
</gene>
<feature type="transmembrane region" description="Helical" evidence="1">
    <location>
        <begin position="261"/>
        <end position="283"/>
    </location>
</feature>
<feature type="transmembrane region" description="Helical" evidence="1">
    <location>
        <begin position="7"/>
        <end position="29"/>
    </location>
</feature>
<reference evidence="3 4" key="2">
    <citation type="journal article" date="2016" name="Int. J. Syst. Evol. Microbiol.">
        <title>Flavisolibacter tropicus sp. nov., isolated from tropical soil.</title>
        <authorList>
            <person name="Lee J.J."/>
            <person name="Kang M.S."/>
            <person name="Kim G.S."/>
            <person name="Lee C.S."/>
            <person name="Lim S."/>
            <person name="Lee J."/>
            <person name="Roh S.H."/>
            <person name="Kang H."/>
            <person name="Ha J.M."/>
            <person name="Bae S."/>
            <person name="Jung H.Y."/>
            <person name="Kim M.K."/>
        </authorList>
    </citation>
    <scope>NUCLEOTIDE SEQUENCE [LARGE SCALE GENOMIC DNA]</scope>
    <source>
        <strain evidence="3 4">LCS9</strain>
    </source>
</reference>
<dbReference type="PANTHER" id="PTHR23028:SF53">
    <property type="entry name" value="ACYL_TRANSF_3 DOMAIN-CONTAINING PROTEIN"/>
    <property type="match status" value="1"/>
</dbReference>
<organism evidence="3 4">
    <name type="scientific">Flavisolibacter tropicus</name>
    <dbReference type="NCBI Taxonomy" id="1492898"/>
    <lineage>
        <taxon>Bacteria</taxon>
        <taxon>Pseudomonadati</taxon>
        <taxon>Bacteroidota</taxon>
        <taxon>Chitinophagia</taxon>
        <taxon>Chitinophagales</taxon>
        <taxon>Chitinophagaceae</taxon>
        <taxon>Flavisolibacter</taxon>
    </lineage>
</organism>
<dbReference type="GO" id="GO:0016747">
    <property type="term" value="F:acyltransferase activity, transferring groups other than amino-acyl groups"/>
    <property type="evidence" value="ECO:0007669"/>
    <property type="project" value="InterPro"/>
</dbReference>
<accession>A0A172TZF0</accession>
<dbReference type="InterPro" id="IPR002656">
    <property type="entry name" value="Acyl_transf_3_dom"/>
</dbReference>
<proteinExistence type="predicted"/>
<keyword evidence="1" id="KW-1133">Transmembrane helix</keyword>
<dbReference type="AlphaFoldDB" id="A0A172TZF0"/>
<dbReference type="InterPro" id="IPR050879">
    <property type="entry name" value="Acyltransferase_3"/>
</dbReference>
<sequence>MPGLNGLRAIAALIVLIGHVYQVAGFYGVKEATVVFSRYDVGMDMVNLFFVISGFIITYTLLHEKDKFQNISLRHFYIKRTLRIWPVYFLVMAIVFIITNFTNVYDEYNIGMYGQKHLFDANVIVILSFFVTNFYIVFHQPVSILPHYWSLSVEEQFYILWPIMFKFISPFKAAVFVLLAPVCLKILTDYMIFHSGSTQFWAMVWNVMHYTGYGSMGIGALGAVLAYKRKESLKLIFHPFVQFSCWLLFALSIIFRDQIPYIPYIRNEVMAVVYLVIILNVTLNKKVFISLENKVFDKIGTVSYGIYMYHYPLLPLLILALKYLGIWPHFTMFHQVPLVVLTILTTYCLASVSFAYFEQPFLNLKPKRYSRLTNRGIKYVKTTTL</sequence>
<evidence type="ECO:0000259" key="2">
    <source>
        <dbReference type="Pfam" id="PF01757"/>
    </source>
</evidence>
<dbReference type="PATRIC" id="fig|1492898.3.peg.4369"/>
<dbReference type="STRING" id="1492898.SY85_20095"/>
<feature type="transmembrane region" description="Helical" evidence="1">
    <location>
        <begin position="41"/>
        <end position="62"/>
    </location>
</feature>
<feature type="transmembrane region" description="Helical" evidence="1">
    <location>
        <begin position="304"/>
        <end position="324"/>
    </location>
</feature>